<evidence type="ECO:0000313" key="2">
    <source>
        <dbReference type="EnsemblPlants" id="OPUNC11G19650.1"/>
    </source>
</evidence>
<dbReference type="HOGENOM" id="CLU_2926685_0_0_1"/>
<feature type="compositionally biased region" description="Polar residues" evidence="1">
    <location>
        <begin position="14"/>
        <end position="48"/>
    </location>
</feature>
<name>A0A0E0MIA7_ORYPU</name>
<dbReference type="Gramene" id="OPUNC11G19650.1">
    <property type="protein sequence ID" value="OPUNC11G19650.1"/>
    <property type="gene ID" value="OPUNC11G19650"/>
</dbReference>
<keyword evidence="3" id="KW-1185">Reference proteome</keyword>
<feature type="region of interest" description="Disordered" evidence="1">
    <location>
        <begin position="1"/>
        <end position="48"/>
    </location>
</feature>
<proteinExistence type="predicted"/>
<dbReference type="AlphaFoldDB" id="A0A0E0MIA7"/>
<reference evidence="2" key="1">
    <citation type="submission" date="2015-04" db="UniProtKB">
        <authorList>
            <consortium name="EnsemblPlants"/>
        </authorList>
    </citation>
    <scope>IDENTIFICATION</scope>
</reference>
<accession>A0A0E0MIA7</accession>
<dbReference type="EnsemblPlants" id="OPUNC11G19650.1">
    <property type="protein sequence ID" value="OPUNC11G19650.1"/>
    <property type="gene ID" value="OPUNC11G19650"/>
</dbReference>
<feature type="compositionally biased region" description="Basic and acidic residues" evidence="1">
    <location>
        <begin position="1"/>
        <end position="12"/>
    </location>
</feature>
<reference evidence="2" key="2">
    <citation type="submission" date="2018-05" db="EMBL/GenBank/DDBJ databases">
        <title>OpunRS2 (Oryza punctata Reference Sequence Version 2).</title>
        <authorList>
            <person name="Zhang J."/>
            <person name="Kudrna D."/>
            <person name="Lee S."/>
            <person name="Talag J."/>
            <person name="Welchert J."/>
            <person name="Wing R.A."/>
        </authorList>
    </citation>
    <scope>NUCLEOTIDE SEQUENCE [LARGE SCALE GENOMIC DNA]</scope>
</reference>
<evidence type="ECO:0000256" key="1">
    <source>
        <dbReference type="SAM" id="MobiDB-lite"/>
    </source>
</evidence>
<dbReference type="Proteomes" id="UP000026962">
    <property type="component" value="Chromosome 11"/>
</dbReference>
<organism evidence="2">
    <name type="scientific">Oryza punctata</name>
    <name type="common">Red rice</name>
    <dbReference type="NCBI Taxonomy" id="4537"/>
    <lineage>
        <taxon>Eukaryota</taxon>
        <taxon>Viridiplantae</taxon>
        <taxon>Streptophyta</taxon>
        <taxon>Embryophyta</taxon>
        <taxon>Tracheophyta</taxon>
        <taxon>Spermatophyta</taxon>
        <taxon>Magnoliopsida</taxon>
        <taxon>Liliopsida</taxon>
        <taxon>Poales</taxon>
        <taxon>Poaceae</taxon>
        <taxon>BOP clade</taxon>
        <taxon>Oryzoideae</taxon>
        <taxon>Oryzeae</taxon>
        <taxon>Oryzinae</taxon>
        <taxon>Oryza</taxon>
    </lineage>
</organism>
<sequence>METDQSPEKDSACETAQTLNKATYSTPPRVSRQATNTYDTNKYPASTSSSNSRFIILFVRM</sequence>
<evidence type="ECO:0000313" key="3">
    <source>
        <dbReference type="Proteomes" id="UP000026962"/>
    </source>
</evidence>
<protein>
    <submittedName>
        <fullName evidence="2">Uncharacterized protein</fullName>
    </submittedName>
</protein>